<accession>A0A6J8AF49</accession>
<dbReference type="Proteomes" id="UP000507470">
    <property type="component" value="Unassembled WGS sequence"/>
</dbReference>
<dbReference type="OrthoDB" id="6064561at2759"/>
<dbReference type="SUPFAM" id="SSF101898">
    <property type="entry name" value="NHL repeat"/>
    <property type="match status" value="1"/>
</dbReference>
<gene>
    <name evidence="1" type="ORF">MCOR_6543</name>
</gene>
<proteinExistence type="predicted"/>
<evidence type="ECO:0000313" key="1">
    <source>
        <dbReference type="EMBL" id="CAC5366117.1"/>
    </source>
</evidence>
<reference evidence="1 2" key="1">
    <citation type="submission" date="2020-06" db="EMBL/GenBank/DDBJ databases">
        <authorList>
            <person name="Li R."/>
            <person name="Bekaert M."/>
        </authorList>
    </citation>
    <scope>NUCLEOTIDE SEQUENCE [LARGE SCALE GENOMIC DNA]</scope>
    <source>
        <strain evidence="2">wild</strain>
    </source>
</reference>
<organism evidence="1 2">
    <name type="scientific">Mytilus coruscus</name>
    <name type="common">Sea mussel</name>
    <dbReference type="NCBI Taxonomy" id="42192"/>
    <lineage>
        <taxon>Eukaryota</taxon>
        <taxon>Metazoa</taxon>
        <taxon>Spiralia</taxon>
        <taxon>Lophotrochozoa</taxon>
        <taxon>Mollusca</taxon>
        <taxon>Bivalvia</taxon>
        <taxon>Autobranchia</taxon>
        <taxon>Pteriomorphia</taxon>
        <taxon>Mytilida</taxon>
        <taxon>Mytiloidea</taxon>
        <taxon>Mytilidae</taxon>
        <taxon>Mytilinae</taxon>
        <taxon>Mytilus</taxon>
    </lineage>
</organism>
<keyword evidence="2" id="KW-1185">Reference proteome</keyword>
<sequence>MQNLKCKPWNIAIIPDTDEAIVSLVPEQAIQYIKIENLALFKKVSLKKKFSSEKRGIAVTKDRIAIGCCAMDYICNMHLGVITELAVGGGTVFYLHFDNIDRLCCIVRLVNEIYCFNKTGKLSFKYSLNDYSINTNGITSDKHENVLIADTETNSIIQVGSNGEYHKQILEGKDGIKNPITLFFNKTFTKLFVINKNGSVNIFGC</sequence>
<evidence type="ECO:0000313" key="2">
    <source>
        <dbReference type="Proteomes" id="UP000507470"/>
    </source>
</evidence>
<dbReference type="EMBL" id="CACVKT020001213">
    <property type="protein sequence ID" value="CAC5366117.1"/>
    <property type="molecule type" value="Genomic_DNA"/>
</dbReference>
<dbReference type="Gene3D" id="2.120.10.30">
    <property type="entry name" value="TolB, C-terminal domain"/>
    <property type="match status" value="1"/>
</dbReference>
<protein>
    <submittedName>
        <fullName evidence="1">Uncharacterized protein</fullName>
    </submittedName>
</protein>
<dbReference type="InterPro" id="IPR011042">
    <property type="entry name" value="6-blade_b-propeller_TolB-like"/>
</dbReference>
<name>A0A6J8AF49_MYTCO</name>
<dbReference type="AlphaFoldDB" id="A0A6J8AF49"/>